<protein>
    <submittedName>
        <fullName evidence="1">Acyltransferase domain-containing protein</fullName>
    </submittedName>
</protein>
<accession>A0A975BIF6</accession>
<dbReference type="SUPFAM" id="SSF55729">
    <property type="entry name" value="Acyl-CoA N-acyltransferases (Nat)"/>
    <property type="match status" value="1"/>
</dbReference>
<keyword evidence="1" id="KW-0808">Transferase</keyword>
<proteinExistence type="predicted"/>
<keyword evidence="2" id="KW-1185">Reference proteome</keyword>
<dbReference type="GO" id="GO:0016746">
    <property type="term" value="F:acyltransferase activity"/>
    <property type="evidence" value="ECO:0007669"/>
    <property type="project" value="UniProtKB-KW"/>
</dbReference>
<dbReference type="Proteomes" id="UP000663722">
    <property type="component" value="Chromosome"/>
</dbReference>
<sequence>MELSCNSNKLKWESYLIPIPKGNSVIRLETFEGNHQAIHFYIKNGWYVTKKEEDNEHGFIRVFFNKKRVLC</sequence>
<organism evidence="1 2">
    <name type="scientific">Desulfonema magnum</name>
    <dbReference type="NCBI Taxonomy" id="45655"/>
    <lineage>
        <taxon>Bacteria</taxon>
        <taxon>Pseudomonadati</taxon>
        <taxon>Thermodesulfobacteriota</taxon>
        <taxon>Desulfobacteria</taxon>
        <taxon>Desulfobacterales</taxon>
        <taxon>Desulfococcaceae</taxon>
        <taxon>Desulfonema</taxon>
    </lineage>
</organism>
<dbReference type="AlphaFoldDB" id="A0A975BIF6"/>
<dbReference type="EMBL" id="CP061800">
    <property type="protein sequence ID" value="QTA86107.1"/>
    <property type="molecule type" value="Genomic_DNA"/>
</dbReference>
<dbReference type="InterPro" id="IPR016181">
    <property type="entry name" value="Acyl_CoA_acyltransferase"/>
</dbReference>
<evidence type="ECO:0000313" key="1">
    <source>
        <dbReference type="EMBL" id="QTA86107.1"/>
    </source>
</evidence>
<dbReference type="Gene3D" id="3.40.630.30">
    <property type="match status" value="1"/>
</dbReference>
<gene>
    <name evidence="1" type="ORF">dnm_021250</name>
</gene>
<reference evidence="1" key="1">
    <citation type="journal article" date="2021" name="Microb. Physiol.">
        <title>Proteogenomic Insights into the Physiology of Marine, Sulfate-Reducing, Filamentous Desulfonema limicola and Desulfonema magnum.</title>
        <authorList>
            <person name="Schnaars V."/>
            <person name="Wohlbrand L."/>
            <person name="Scheve S."/>
            <person name="Hinrichs C."/>
            <person name="Reinhardt R."/>
            <person name="Rabus R."/>
        </authorList>
    </citation>
    <scope>NUCLEOTIDE SEQUENCE</scope>
    <source>
        <strain evidence="1">4be13</strain>
    </source>
</reference>
<keyword evidence="1" id="KW-0012">Acyltransferase</keyword>
<evidence type="ECO:0000313" key="2">
    <source>
        <dbReference type="Proteomes" id="UP000663722"/>
    </source>
</evidence>
<dbReference type="KEGG" id="dmm:dnm_021250"/>
<name>A0A975BIF6_9BACT</name>